<name>A0A182WPG2_9DIPT</name>
<sequence length="42" mass="4676">NNRNPSSTPLVSFAGLRKASSLLPNEAFEPHCLRFLPRLIDP</sequence>
<reference evidence="1" key="2">
    <citation type="submission" date="2020-05" db="UniProtKB">
        <authorList>
            <consortium name="EnsemblMetazoa"/>
        </authorList>
    </citation>
    <scope>IDENTIFICATION</scope>
    <source>
        <strain evidence="1">MINIMUS1</strain>
    </source>
</reference>
<protein>
    <submittedName>
        <fullName evidence="1">Uncharacterized protein</fullName>
    </submittedName>
</protein>
<reference evidence="2" key="1">
    <citation type="submission" date="2013-03" db="EMBL/GenBank/DDBJ databases">
        <title>The Genome Sequence of Anopheles minimus MINIMUS1.</title>
        <authorList>
            <consortium name="The Broad Institute Genomics Platform"/>
            <person name="Neafsey D.E."/>
            <person name="Walton C."/>
            <person name="Walker B."/>
            <person name="Young S.K."/>
            <person name="Zeng Q."/>
            <person name="Gargeya S."/>
            <person name="Fitzgerald M."/>
            <person name="Haas B."/>
            <person name="Abouelleil A."/>
            <person name="Allen A.W."/>
            <person name="Alvarado L."/>
            <person name="Arachchi H.M."/>
            <person name="Berlin A.M."/>
            <person name="Chapman S.B."/>
            <person name="Gainer-Dewar J."/>
            <person name="Goldberg J."/>
            <person name="Griggs A."/>
            <person name="Gujja S."/>
            <person name="Hansen M."/>
            <person name="Howarth C."/>
            <person name="Imamovic A."/>
            <person name="Ireland A."/>
            <person name="Larimer J."/>
            <person name="McCowan C."/>
            <person name="Murphy C."/>
            <person name="Pearson M."/>
            <person name="Poon T.W."/>
            <person name="Priest M."/>
            <person name="Roberts A."/>
            <person name="Saif S."/>
            <person name="Shea T."/>
            <person name="Sisk P."/>
            <person name="Sykes S."/>
            <person name="Wortman J."/>
            <person name="Nusbaum C."/>
            <person name="Birren B."/>
        </authorList>
    </citation>
    <scope>NUCLEOTIDE SEQUENCE [LARGE SCALE GENOMIC DNA]</scope>
    <source>
        <strain evidence="2">MINIMUS1</strain>
    </source>
</reference>
<evidence type="ECO:0000313" key="1">
    <source>
        <dbReference type="EnsemblMetazoa" id="AMIN014563-PA"/>
    </source>
</evidence>
<accession>A0A182WPG2</accession>
<dbReference type="VEuPathDB" id="VectorBase:AMIN014563"/>
<keyword evidence="2" id="KW-1185">Reference proteome</keyword>
<dbReference type="Proteomes" id="UP000075920">
    <property type="component" value="Unassembled WGS sequence"/>
</dbReference>
<organism evidence="1 2">
    <name type="scientific">Anopheles minimus</name>
    <dbReference type="NCBI Taxonomy" id="112268"/>
    <lineage>
        <taxon>Eukaryota</taxon>
        <taxon>Metazoa</taxon>
        <taxon>Ecdysozoa</taxon>
        <taxon>Arthropoda</taxon>
        <taxon>Hexapoda</taxon>
        <taxon>Insecta</taxon>
        <taxon>Pterygota</taxon>
        <taxon>Neoptera</taxon>
        <taxon>Endopterygota</taxon>
        <taxon>Diptera</taxon>
        <taxon>Nematocera</taxon>
        <taxon>Culicoidea</taxon>
        <taxon>Culicidae</taxon>
        <taxon>Anophelinae</taxon>
        <taxon>Anopheles</taxon>
    </lineage>
</organism>
<proteinExistence type="predicted"/>
<evidence type="ECO:0000313" key="2">
    <source>
        <dbReference type="Proteomes" id="UP000075920"/>
    </source>
</evidence>
<dbReference type="EnsemblMetazoa" id="AMIN014563-RA">
    <property type="protein sequence ID" value="AMIN014563-PA"/>
    <property type="gene ID" value="AMIN014563"/>
</dbReference>
<dbReference type="AlphaFoldDB" id="A0A182WPG2"/>